<gene>
    <name evidence="2" type="ORF">BIFADO_01642</name>
</gene>
<feature type="compositionally biased region" description="Basic residues" evidence="1">
    <location>
        <begin position="7"/>
        <end position="19"/>
    </location>
</feature>
<organism evidence="2 3">
    <name type="scientific">Bifidobacterium adolescentis L2-32</name>
    <dbReference type="NCBI Taxonomy" id="411481"/>
    <lineage>
        <taxon>Bacteria</taxon>
        <taxon>Bacillati</taxon>
        <taxon>Actinomycetota</taxon>
        <taxon>Actinomycetes</taxon>
        <taxon>Bifidobacteriales</taxon>
        <taxon>Bifidobacteriaceae</taxon>
        <taxon>Bifidobacterium</taxon>
    </lineage>
</organism>
<dbReference type="HOGENOM" id="CLU_2354151_0_0_11"/>
<dbReference type="AlphaFoldDB" id="A7A707"/>
<dbReference type="Proteomes" id="UP000003773">
    <property type="component" value="Unassembled WGS sequence"/>
</dbReference>
<dbReference type="RefSeq" id="WP_003809946.1">
    <property type="nucleotide sequence ID" value="NZ_DS264458.1"/>
</dbReference>
<comment type="caution">
    <text evidence="2">The sequence shown here is derived from an EMBL/GenBank/DDBJ whole genome shotgun (WGS) entry which is preliminary data.</text>
</comment>
<feature type="region of interest" description="Disordered" evidence="1">
    <location>
        <begin position="72"/>
        <end position="97"/>
    </location>
</feature>
<proteinExistence type="predicted"/>
<name>A7A707_BIFAD</name>
<feature type="region of interest" description="Disordered" evidence="1">
    <location>
        <begin position="1"/>
        <end position="27"/>
    </location>
</feature>
<evidence type="ECO:0000313" key="3">
    <source>
        <dbReference type="Proteomes" id="UP000003773"/>
    </source>
</evidence>
<evidence type="ECO:0008006" key="4">
    <source>
        <dbReference type="Google" id="ProtNLM"/>
    </source>
</evidence>
<accession>A7A707</accession>
<evidence type="ECO:0000313" key="2">
    <source>
        <dbReference type="EMBL" id="EDN82590.1"/>
    </source>
</evidence>
<reference evidence="2 3" key="2">
    <citation type="submission" date="2007-05" db="EMBL/GenBank/DDBJ databases">
        <title>Draft genome sequence of Bifidobacterium adolescentis (L2-32).</title>
        <authorList>
            <person name="Sudarsanam P."/>
            <person name="Ley R."/>
            <person name="Guruge J."/>
            <person name="Turnbaugh P.J."/>
            <person name="Mahowald M."/>
            <person name="Liep D."/>
            <person name="Gordon J."/>
        </authorList>
    </citation>
    <scope>NUCLEOTIDE SEQUENCE [LARGE SCALE GENOMIC DNA]</scope>
    <source>
        <strain evidence="2 3">L2-32</strain>
    </source>
</reference>
<sequence>MVTRTSKTTRSKTASRSRRVSNAAASGDRRRLLVAMRNLIAEKLDEGSISSRDLASLTKRLADISAEIEAIDKASNEHDPAMQALDTEDERLNEHED</sequence>
<reference evidence="2 3" key="1">
    <citation type="submission" date="2007-04" db="EMBL/GenBank/DDBJ databases">
        <authorList>
            <person name="Fulton L."/>
            <person name="Clifton S."/>
            <person name="Fulton B."/>
            <person name="Xu J."/>
            <person name="Minx P."/>
            <person name="Pepin K.H."/>
            <person name="Johnson M."/>
            <person name="Thiruvilangam P."/>
            <person name="Bhonagiri V."/>
            <person name="Nash W.E."/>
            <person name="Mardis E.R."/>
            <person name="Wilson R.K."/>
        </authorList>
    </citation>
    <scope>NUCLEOTIDE SEQUENCE [LARGE SCALE GENOMIC DNA]</scope>
    <source>
        <strain evidence="2 3">L2-32</strain>
    </source>
</reference>
<evidence type="ECO:0000256" key="1">
    <source>
        <dbReference type="SAM" id="MobiDB-lite"/>
    </source>
</evidence>
<dbReference type="EMBL" id="AAXD02000052">
    <property type="protein sequence ID" value="EDN82590.1"/>
    <property type="molecule type" value="Genomic_DNA"/>
</dbReference>
<protein>
    <recommendedName>
        <fullName evidence="4">Terminase small subunit</fullName>
    </recommendedName>
</protein>